<dbReference type="Proteomes" id="UP000887013">
    <property type="component" value="Unassembled WGS sequence"/>
</dbReference>
<reference evidence="1" key="1">
    <citation type="submission" date="2020-08" db="EMBL/GenBank/DDBJ databases">
        <title>Multicomponent nature underlies the extraordinary mechanical properties of spider dragline silk.</title>
        <authorList>
            <person name="Kono N."/>
            <person name="Nakamura H."/>
            <person name="Mori M."/>
            <person name="Yoshida Y."/>
            <person name="Ohtoshi R."/>
            <person name="Malay A.D."/>
            <person name="Moran D.A.P."/>
            <person name="Tomita M."/>
            <person name="Numata K."/>
            <person name="Arakawa K."/>
        </authorList>
    </citation>
    <scope>NUCLEOTIDE SEQUENCE</scope>
</reference>
<evidence type="ECO:0000313" key="2">
    <source>
        <dbReference type="Proteomes" id="UP000887013"/>
    </source>
</evidence>
<keyword evidence="2" id="KW-1185">Reference proteome</keyword>
<proteinExistence type="predicted"/>
<dbReference type="AlphaFoldDB" id="A0A8X6UD55"/>
<protein>
    <submittedName>
        <fullName evidence="1">Uncharacterized protein</fullName>
    </submittedName>
</protein>
<gene>
    <name evidence="1" type="primary">AVEN_268405_1</name>
    <name evidence="1" type="ORF">NPIL_521621</name>
</gene>
<dbReference type="Pfam" id="PF05380">
    <property type="entry name" value="Peptidase_A17"/>
    <property type="match status" value="1"/>
</dbReference>
<evidence type="ECO:0000313" key="1">
    <source>
        <dbReference type="EMBL" id="GFU05381.1"/>
    </source>
</evidence>
<name>A0A8X6UD55_NEPPI</name>
<dbReference type="OrthoDB" id="6430234at2759"/>
<dbReference type="EMBL" id="BMAW01077252">
    <property type="protein sequence ID" value="GFU05381.1"/>
    <property type="molecule type" value="Genomic_DNA"/>
</dbReference>
<sequence>METNRIRHTATALFRQLRIQSNEGPRNGVEHRRKLSYNRNSKLNGIFVSKRIAKRFLLQAAGKILDPLGVFTLFIVRVKCHFLGLWVRKIPWDGDLPLDIQEKWFRWCIEFPRLSNLKIP</sequence>
<dbReference type="InterPro" id="IPR008042">
    <property type="entry name" value="Retrotrans_Pao"/>
</dbReference>
<comment type="caution">
    <text evidence="1">The sequence shown here is derived from an EMBL/GenBank/DDBJ whole genome shotgun (WGS) entry which is preliminary data.</text>
</comment>
<accession>A0A8X6UD55</accession>
<organism evidence="1 2">
    <name type="scientific">Nephila pilipes</name>
    <name type="common">Giant wood spider</name>
    <name type="synonym">Nephila maculata</name>
    <dbReference type="NCBI Taxonomy" id="299642"/>
    <lineage>
        <taxon>Eukaryota</taxon>
        <taxon>Metazoa</taxon>
        <taxon>Ecdysozoa</taxon>
        <taxon>Arthropoda</taxon>
        <taxon>Chelicerata</taxon>
        <taxon>Arachnida</taxon>
        <taxon>Araneae</taxon>
        <taxon>Araneomorphae</taxon>
        <taxon>Entelegynae</taxon>
        <taxon>Araneoidea</taxon>
        <taxon>Nephilidae</taxon>
        <taxon>Nephila</taxon>
    </lineage>
</organism>